<organism evidence="4 5">
    <name type="scientific">Pararcticibacter amylolyticus</name>
    <dbReference type="NCBI Taxonomy" id="2173175"/>
    <lineage>
        <taxon>Bacteria</taxon>
        <taxon>Pseudomonadati</taxon>
        <taxon>Bacteroidota</taxon>
        <taxon>Sphingobacteriia</taxon>
        <taxon>Sphingobacteriales</taxon>
        <taxon>Sphingobacteriaceae</taxon>
        <taxon>Pararcticibacter</taxon>
    </lineage>
</organism>
<dbReference type="Pfam" id="PF16343">
    <property type="entry name" value="DUF4973"/>
    <property type="match status" value="1"/>
</dbReference>
<dbReference type="Gene3D" id="2.40.128.440">
    <property type="entry name" value="Uncharacterised protein PF14274, DUF4361"/>
    <property type="match status" value="1"/>
</dbReference>
<protein>
    <recommendedName>
        <fullName evidence="6">DUF4973 domain-containing protein</fullName>
    </recommendedName>
</protein>
<evidence type="ECO:0008006" key="6">
    <source>
        <dbReference type="Google" id="ProtNLM"/>
    </source>
</evidence>
<keyword evidence="5" id="KW-1185">Reference proteome</keyword>
<keyword evidence="1" id="KW-0732">Signal</keyword>
<reference evidence="4 5" key="1">
    <citation type="submission" date="2018-04" db="EMBL/GenBank/DDBJ databases">
        <title>Pedobacter chongqingensis sp. nov., isolated from a rottenly hemp rope.</title>
        <authorList>
            <person name="Cai Y."/>
        </authorList>
    </citation>
    <scope>NUCLEOTIDE SEQUENCE [LARGE SCALE GENOMIC DNA]</scope>
    <source>
        <strain evidence="4 5">FJ4-8</strain>
    </source>
</reference>
<dbReference type="Gene3D" id="2.60.40.1740">
    <property type="entry name" value="hypothetical protein (bacova_03559)"/>
    <property type="match status" value="1"/>
</dbReference>
<feature type="domain" description="DUF4973" evidence="3">
    <location>
        <begin position="24"/>
        <end position="153"/>
    </location>
</feature>
<evidence type="ECO:0000259" key="2">
    <source>
        <dbReference type="Pfam" id="PF14274"/>
    </source>
</evidence>
<feature type="domain" description="BT-3044-like C-terminal" evidence="2">
    <location>
        <begin position="164"/>
        <end position="316"/>
    </location>
</feature>
<gene>
    <name evidence="4" type="ORF">DDR33_07700</name>
</gene>
<evidence type="ECO:0000313" key="4">
    <source>
        <dbReference type="EMBL" id="PWG81252.1"/>
    </source>
</evidence>
<evidence type="ECO:0000256" key="1">
    <source>
        <dbReference type="SAM" id="SignalP"/>
    </source>
</evidence>
<feature type="chain" id="PRO_5015588771" description="DUF4973 domain-containing protein" evidence="1">
    <location>
        <begin position="22"/>
        <end position="334"/>
    </location>
</feature>
<dbReference type="Proteomes" id="UP000245647">
    <property type="component" value="Unassembled WGS sequence"/>
</dbReference>
<evidence type="ECO:0000313" key="5">
    <source>
        <dbReference type="Proteomes" id="UP000245647"/>
    </source>
</evidence>
<sequence length="334" mass="38646">MKSFYKYIVVLTLIMPFAACNDEWEEELYTNLVSFKAPVGGEGVTEIYLRYKKDGEVEYNLPVIVSGSQESEKDLNVQIEVDKDTLNIFNQEKYQYRTDLYFKQLPAQFFELPSGPCFIAKGSHTANHKIKFKFSNLNLVERWVLPLTIKDDPSYKVNYRKGWRKALLYVKPFNSYSGSYSATSMNIYFDGENNSKAMVMSTKNAWVVDENTVFFYAGMVEERSEERGDYKILMRFGEPVENADGTKTGTLTVVAENPAINFELLNQPTYQIKKVVDPTLPYLVSEYCTVNINYKYNDITSIPNMPIRYRAEGSMTMERRKNTTIPDEDQAIQW</sequence>
<dbReference type="Pfam" id="PF14274">
    <property type="entry name" value="BT_3044-like_C"/>
    <property type="match status" value="1"/>
</dbReference>
<dbReference type="EMBL" id="QEAS01000005">
    <property type="protein sequence ID" value="PWG81252.1"/>
    <property type="molecule type" value="Genomic_DNA"/>
</dbReference>
<name>A0A2U2PJ05_9SPHI</name>
<dbReference type="RefSeq" id="WP_109415194.1">
    <property type="nucleotide sequence ID" value="NZ_QEAS01000005.1"/>
</dbReference>
<proteinExistence type="predicted"/>
<comment type="caution">
    <text evidence="4">The sequence shown here is derived from an EMBL/GenBank/DDBJ whole genome shotgun (WGS) entry which is preliminary data.</text>
</comment>
<evidence type="ECO:0000259" key="3">
    <source>
        <dbReference type="Pfam" id="PF16343"/>
    </source>
</evidence>
<dbReference type="OrthoDB" id="628107at2"/>
<feature type="signal peptide" evidence="1">
    <location>
        <begin position="1"/>
        <end position="21"/>
    </location>
</feature>
<dbReference type="AlphaFoldDB" id="A0A2U2PJ05"/>
<accession>A0A2U2PJ05</accession>
<dbReference type="InterPro" id="IPR025371">
    <property type="entry name" value="BT_3044-like_C"/>
</dbReference>
<dbReference type="InterPro" id="IPR032509">
    <property type="entry name" value="DUF4973"/>
</dbReference>